<evidence type="ECO:0000256" key="1">
    <source>
        <dbReference type="ARBA" id="ARBA00022475"/>
    </source>
</evidence>
<evidence type="ECO:0008006" key="12">
    <source>
        <dbReference type="Google" id="ProtNLM"/>
    </source>
</evidence>
<keyword evidence="5 10" id="KW-1133">Transmembrane helix</keyword>
<evidence type="ECO:0000313" key="11">
    <source>
        <dbReference type="EMBL" id="GAI10769.1"/>
    </source>
</evidence>
<evidence type="ECO:0000256" key="7">
    <source>
        <dbReference type="ARBA" id="ARBA00023136"/>
    </source>
</evidence>
<keyword evidence="4 10" id="KW-0812">Transmembrane</keyword>
<comment type="caution">
    <text evidence="11">The sequence shown here is derived from an EMBL/GenBank/DDBJ whole genome shotgun (WGS) entry which is preliminary data.</text>
</comment>
<gene>
    <name evidence="11" type="ORF">S06H3_12878</name>
</gene>
<dbReference type="Pfam" id="PF02660">
    <property type="entry name" value="G3P_acyltransf"/>
    <property type="match status" value="1"/>
</dbReference>
<proteinExistence type="predicted"/>
<dbReference type="SMART" id="SM01207">
    <property type="entry name" value="G3P_acyltransf"/>
    <property type="match status" value="1"/>
</dbReference>
<feature type="transmembrane region" description="Helical" evidence="10">
    <location>
        <begin position="35"/>
        <end position="60"/>
    </location>
</feature>
<evidence type="ECO:0000256" key="4">
    <source>
        <dbReference type="ARBA" id="ARBA00022692"/>
    </source>
</evidence>
<evidence type="ECO:0000256" key="2">
    <source>
        <dbReference type="ARBA" id="ARBA00022516"/>
    </source>
</evidence>
<name>X1MWL7_9ZZZZ</name>
<dbReference type="PANTHER" id="PTHR30309:SF0">
    <property type="entry name" value="GLYCEROL-3-PHOSPHATE ACYLTRANSFERASE-RELATED"/>
    <property type="match status" value="1"/>
</dbReference>
<protein>
    <recommendedName>
        <fullName evidence="12">Glycerol-3-phosphate acyltransferase</fullName>
    </recommendedName>
</protein>
<evidence type="ECO:0000256" key="9">
    <source>
        <dbReference type="ARBA" id="ARBA00023264"/>
    </source>
</evidence>
<keyword evidence="3" id="KW-0808">Transferase</keyword>
<dbReference type="PANTHER" id="PTHR30309">
    <property type="entry name" value="INNER MEMBRANE PROTEIN YGIH"/>
    <property type="match status" value="1"/>
</dbReference>
<sequence length="158" mass="17819">MNVLRNVDVILGIITGILDVIKGFIPVYLANRYSIIQWIPLLVVVVAVAGHNWSIFLNLAGGKGVATTFGALLALSLNSNFNLLVLIPSIIALILSLIFFKDFYIGALLGYLVSPFSFLYFRKSWVEAILILILAIIVIYKIRFDLKRYYEKRRKITP</sequence>
<evidence type="ECO:0000256" key="8">
    <source>
        <dbReference type="ARBA" id="ARBA00023209"/>
    </source>
</evidence>
<evidence type="ECO:0000256" key="3">
    <source>
        <dbReference type="ARBA" id="ARBA00022679"/>
    </source>
</evidence>
<reference evidence="11" key="1">
    <citation type="journal article" date="2014" name="Front. Microbiol.">
        <title>High frequency of phylogenetically diverse reductive dehalogenase-homologous genes in deep subseafloor sedimentary metagenomes.</title>
        <authorList>
            <person name="Kawai M."/>
            <person name="Futagami T."/>
            <person name="Toyoda A."/>
            <person name="Takaki Y."/>
            <person name="Nishi S."/>
            <person name="Hori S."/>
            <person name="Arai W."/>
            <person name="Tsubouchi T."/>
            <person name="Morono Y."/>
            <person name="Uchiyama I."/>
            <person name="Ito T."/>
            <person name="Fujiyama A."/>
            <person name="Inagaki F."/>
            <person name="Takami H."/>
        </authorList>
    </citation>
    <scope>NUCLEOTIDE SEQUENCE</scope>
    <source>
        <strain evidence="11">Expedition CK06-06</strain>
    </source>
</reference>
<accession>X1MWL7</accession>
<feature type="transmembrane region" description="Helical" evidence="10">
    <location>
        <begin position="125"/>
        <end position="144"/>
    </location>
</feature>
<keyword evidence="2" id="KW-0444">Lipid biosynthesis</keyword>
<organism evidence="11">
    <name type="scientific">marine sediment metagenome</name>
    <dbReference type="NCBI Taxonomy" id="412755"/>
    <lineage>
        <taxon>unclassified sequences</taxon>
        <taxon>metagenomes</taxon>
        <taxon>ecological metagenomes</taxon>
    </lineage>
</organism>
<feature type="transmembrane region" description="Helical" evidence="10">
    <location>
        <begin position="81"/>
        <end position="105"/>
    </location>
</feature>
<keyword evidence="6" id="KW-0443">Lipid metabolism</keyword>
<dbReference type="GO" id="GO:0008654">
    <property type="term" value="P:phospholipid biosynthetic process"/>
    <property type="evidence" value="ECO:0007669"/>
    <property type="project" value="UniProtKB-KW"/>
</dbReference>
<keyword evidence="8" id="KW-0594">Phospholipid biosynthesis</keyword>
<keyword evidence="7 10" id="KW-0472">Membrane</keyword>
<dbReference type="AlphaFoldDB" id="X1MWL7"/>
<dbReference type="EMBL" id="BARV01006289">
    <property type="protein sequence ID" value="GAI10769.1"/>
    <property type="molecule type" value="Genomic_DNA"/>
</dbReference>
<evidence type="ECO:0000256" key="6">
    <source>
        <dbReference type="ARBA" id="ARBA00023098"/>
    </source>
</evidence>
<dbReference type="InterPro" id="IPR003811">
    <property type="entry name" value="G3P_acylTferase_PlsY"/>
</dbReference>
<keyword evidence="1" id="KW-1003">Cell membrane</keyword>
<dbReference type="GO" id="GO:0005886">
    <property type="term" value="C:plasma membrane"/>
    <property type="evidence" value="ECO:0007669"/>
    <property type="project" value="InterPro"/>
</dbReference>
<feature type="transmembrane region" description="Helical" evidence="10">
    <location>
        <begin position="7"/>
        <end position="29"/>
    </location>
</feature>
<keyword evidence="9" id="KW-1208">Phospholipid metabolism</keyword>
<dbReference type="GO" id="GO:0043772">
    <property type="term" value="F:acyl-phosphate glycerol-3-phosphate acyltransferase activity"/>
    <property type="evidence" value="ECO:0007669"/>
    <property type="project" value="InterPro"/>
</dbReference>
<evidence type="ECO:0000256" key="10">
    <source>
        <dbReference type="SAM" id="Phobius"/>
    </source>
</evidence>
<evidence type="ECO:0000256" key="5">
    <source>
        <dbReference type="ARBA" id="ARBA00022989"/>
    </source>
</evidence>